<sequence length="557" mass="58843">MSTLPRFPARLAPALAGLILLTGLPLSSNAHDAAKAGKAATPLAASGNKVWISLGDAAFRELQKVQPSARPAASVKALASLSGALEQASDGRAISDDTGARPAEQVHLLEVDESLLNELSAAVHETLKRCGGYMFHANQAEGMRTLNALSRPMQALATVTRPSYVIDQQALITPMLSQMQASNIGQTILDLSANTNRYYTTSGGTNASNWLKNRWSSLAGGRSDITVEQFTHASWPQKSVILTFKGTDNAAQVVVLGAHLDSIAGSGTGETTRAPGADDDASGVASLTEIIRTLTANNFKPRRTIKFMAYAAEEVGLRGSAEIARSFAAANTNVVGVMQLDMTNYKGAANDIYIFTDYTDASQNTFVTNLIKTYLPTLKIGTDRCGYACSDHASWNAQGYYATMPFEASFSSSNPRIHTANDTYANTGSNAEHSLKFARMALAYAVELGADGPGTPPPTDKVENFNGSLTKNQTKSFGPFKVKAGGTLKASTTGTGDIDLYVKKGAVPTTSSFDCKSDGSTATETCSVPATANSDVYVLLKGYTAGNYQLTVSYTPQ</sequence>
<reference evidence="12 13" key="1">
    <citation type="submission" date="2018-01" db="EMBL/GenBank/DDBJ databases">
        <title>Draft genome sequence of Paucibacter aquatile CR182 isolated from freshwater of the Nakdong River.</title>
        <authorList>
            <person name="Choi A."/>
            <person name="Chung E.J."/>
        </authorList>
    </citation>
    <scope>NUCLEOTIDE SEQUENCE [LARGE SCALE GENOMIC DNA]</scope>
    <source>
        <strain evidence="12 13">CR182</strain>
    </source>
</reference>
<feature type="binding site" evidence="7">
    <location>
        <position position="418"/>
    </location>
    <ligand>
        <name>Zn(2+)</name>
        <dbReference type="ChEBI" id="CHEBI:29105"/>
        <label>2</label>
        <note>catalytic</note>
    </ligand>
</feature>
<dbReference type="GO" id="GO:0004177">
    <property type="term" value="F:aminopeptidase activity"/>
    <property type="evidence" value="ECO:0007669"/>
    <property type="project" value="UniProtKB-KW"/>
</dbReference>
<evidence type="ECO:0000256" key="2">
    <source>
        <dbReference type="ARBA" id="ARBA00022670"/>
    </source>
</evidence>
<dbReference type="GO" id="GO:0046872">
    <property type="term" value="F:metal ion binding"/>
    <property type="evidence" value="ECO:0007669"/>
    <property type="project" value="UniProtKB-KW"/>
</dbReference>
<feature type="domain" description="Peptidase M28" evidence="11">
    <location>
        <begin position="240"/>
        <end position="433"/>
    </location>
</feature>
<evidence type="ECO:0000256" key="3">
    <source>
        <dbReference type="ARBA" id="ARBA00022723"/>
    </source>
</evidence>
<feature type="binding site" evidence="7">
    <location>
        <position position="314"/>
    </location>
    <ligand>
        <name>Zn(2+)</name>
        <dbReference type="ChEBI" id="CHEBI:29105"/>
        <label>2</label>
        <note>catalytic</note>
    </ligand>
</feature>
<keyword evidence="13" id="KW-1185">Reference proteome</keyword>
<keyword evidence="3 7" id="KW-0479">Metal-binding</keyword>
<evidence type="ECO:0000256" key="1">
    <source>
        <dbReference type="ARBA" id="ARBA00022438"/>
    </source>
</evidence>
<dbReference type="InterPro" id="IPR045175">
    <property type="entry name" value="M28_fam"/>
</dbReference>
<dbReference type="GO" id="GO:0006508">
    <property type="term" value="P:proteolysis"/>
    <property type="evidence" value="ECO:0007669"/>
    <property type="project" value="UniProtKB-KW"/>
</dbReference>
<gene>
    <name evidence="12" type="ORF">C1O66_01605</name>
</gene>
<dbReference type="Proteomes" id="UP000235916">
    <property type="component" value="Unassembled WGS sequence"/>
</dbReference>
<dbReference type="RefSeq" id="WP_102766245.1">
    <property type="nucleotide sequence ID" value="NZ_POSP01000001.1"/>
</dbReference>
<evidence type="ECO:0000256" key="9">
    <source>
        <dbReference type="SAM" id="SignalP"/>
    </source>
</evidence>
<dbReference type="GO" id="GO:0008235">
    <property type="term" value="F:metalloexopeptidase activity"/>
    <property type="evidence" value="ECO:0007669"/>
    <property type="project" value="InterPro"/>
</dbReference>
<feature type="binding site" evidence="7">
    <location>
        <position position="341"/>
    </location>
    <ligand>
        <name>Zn(2+)</name>
        <dbReference type="ChEBI" id="CHEBI:29105"/>
        <label>1</label>
    </ligand>
</feature>
<feature type="chain" id="PRO_5014608028" evidence="9">
    <location>
        <begin position="31"/>
        <end position="557"/>
    </location>
</feature>
<dbReference type="EMBL" id="POSP01000001">
    <property type="protein sequence ID" value="PND40110.1"/>
    <property type="molecule type" value="Genomic_DNA"/>
</dbReference>
<dbReference type="PANTHER" id="PTHR12147">
    <property type="entry name" value="METALLOPEPTIDASE M28 FAMILY MEMBER"/>
    <property type="match status" value="1"/>
</dbReference>
<dbReference type="InterPro" id="IPR007280">
    <property type="entry name" value="Peptidase_C_arc/bac"/>
</dbReference>
<evidence type="ECO:0000256" key="5">
    <source>
        <dbReference type="ARBA" id="ARBA00022801"/>
    </source>
</evidence>
<keyword evidence="8" id="KW-1015">Disulfide bond</keyword>
<dbReference type="InterPro" id="IPR007484">
    <property type="entry name" value="Peptidase_M28"/>
</dbReference>
<comment type="caution">
    <text evidence="12">The sequence shown here is derived from an EMBL/GenBank/DDBJ whole genome shotgun (WGS) entry which is preliminary data.</text>
</comment>
<evidence type="ECO:0000256" key="6">
    <source>
        <dbReference type="ARBA" id="ARBA00022833"/>
    </source>
</evidence>
<evidence type="ECO:0000256" key="4">
    <source>
        <dbReference type="ARBA" id="ARBA00022729"/>
    </source>
</evidence>
<keyword evidence="2" id="KW-0645">Protease</keyword>
<evidence type="ECO:0000313" key="12">
    <source>
        <dbReference type="EMBL" id="PND40110.1"/>
    </source>
</evidence>
<dbReference type="Gene3D" id="2.60.120.380">
    <property type="match status" value="1"/>
</dbReference>
<dbReference type="InterPro" id="IPR012189">
    <property type="entry name" value="Pept_M28E_Ap1"/>
</dbReference>
<evidence type="ECO:0000259" key="10">
    <source>
        <dbReference type="Pfam" id="PF04151"/>
    </source>
</evidence>
<accession>A0A2N8L337</accession>
<evidence type="ECO:0000313" key="13">
    <source>
        <dbReference type="Proteomes" id="UP000235916"/>
    </source>
</evidence>
<dbReference type="PIRSF" id="PIRSF036685">
    <property type="entry name" value="BacLeuNPeptidase"/>
    <property type="match status" value="1"/>
</dbReference>
<comment type="cofactor">
    <cofactor evidence="7">
        <name>Zn(2+)</name>
        <dbReference type="ChEBI" id="CHEBI:29105"/>
    </cofactor>
    <text evidence="7">Binds 2 Zn(2+) ions per subunit.</text>
</comment>
<proteinExistence type="predicted"/>
<dbReference type="Pfam" id="PF04389">
    <property type="entry name" value="Peptidase_M28"/>
    <property type="match status" value="1"/>
</dbReference>
<feature type="disulfide bond" evidence="8">
    <location>
        <begin position="385"/>
        <end position="389"/>
    </location>
</feature>
<keyword evidence="6 7" id="KW-0862">Zinc</keyword>
<feature type="binding site" evidence="7">
    <location>
        <position position="259"/>
    </location>
    <ligand>
        <name>Zn(2+)</name>
        <dbReference type="ChEBI" id="CHEBI:29105"/>
        <label>1</label>
    </ligand>
</feature>
<evidence type="ECO:0000256" key="7">
    <source>
        <dbReference type="PIRSR" id="PIRSR036685-1"/>
    </source>
</evidence>
<organism evidence="12 13">
    <name type="scientific">Kinneretia aquatilis</name>
    <dbReference type="NCBI Taxonomy" id="2070761"/>
    <lineage>
        <taxon>Bacteria</taxon>
        <taxon>Pseudomonadati</taxon>
        <taxon>Pseudomonadota</taxon>
        <taxon>Betaproteobacteria</taxon>
        <taxon>Burkholderiales</taxon>
        <taxon>Sphaerotilaceae</taxon>
        <taxon>Roseateles</taxon>
    </lineage>
</organism>
<dbReference type="OrthoDB" id="3665926at2"/>
<protein>
    <submittedName>
        <fullName evidence="12">Leucyl aminopeptidase</fullName>
    </submittedName>
</protein>
<dbReference type="PANTHER" id="PTHR12147:SF56">
    <property type="entry name" value="AMINOPEPTIDASE YDR415C-RELATED"/>
    <property type="match status" value="1"/>
</dbReference>
<feature type="domain" description="Peptidase C-terminal archaeal/bacterial" evidence="10">
    <location>
        <begin position="480"/>
        <end position="534"/>
    </location>
</feature>
<dbReference type="Pfam" id="PF04151">
    <property type="entry name" value="PPC"/>
    <property type="match status" value="1"/>
</dbReference>
<keyword evidence="5" id="KW-0378">Hydrolase</keyword>
<feature type="binding site" evidence="7">
    <location>
        <position position="279"/>
    </location>
    <ligand>
        <name>Zn(2+)</name>
        <dbReference type="ChEBI" id="CHEBI:29105"/>
        <label>1</label>
    </ligand>
</feature>
<evidence type="ECO:0000256" key="8">
    <source>
        <dbReference type="PIRSR" id="PIRSR036685-2"/>
    </source>
</evidence>
<dbReference type="Gene3D" id="3.40.630.10">
    <property type="entry name" value="Zn peptidases"/>
    <property type="match status" value="1"/>
</dbReference>
<dbReference type="AlphaFoldDB" id="A0A2N8L337"/>
<dbReference type="SUPFAM" id="SSF53187">
    <property type="entry name" value="Zn-dependent exopeptidases"/>
    <property type="match status" value="1"/>
</dbReference>
<evidence type="ECO:0000259" key="11">
    <source>
        <dbReference type="Pfam" id="PF04389"/>
    </source>
</evidence>
<keyword evidence="4 9" id="KW-0732">Signal</keyword>
<keyword evidence="1 12" id="KW-0031">Aminopeptidase</keyword>
<feature type="signal peptide" evidence="9">
    <location>
        <begin position="1"/>
        <end position="30"/>
    </location>
</feature>
<name>A0A2N8L337_9BURK</name>